<keyword evidence="3" id="KW-1185">Reference proteome</keyword>
<evidence type="ECO:0000313" key="2">
    <source>
        <dbReference type="EMBL" id="GEC22956.1"/>
    </source>
</evidence>
<evidence type="ECO:0000256" key="1">
    <source>
        <dbReference type="SAM" id="MobiDB-lite"/>
    </source>
</evidence>
<protein>
    <submittedName>
        <fullName evidence="2">Uncharacterized protein</fullName>
    </submittedName>
</protein>
<evidence type="ECO:0000313" key="3">
    <source>
        <dbReference type="Proteomes" id="UP000320338"/>
    </source>
</evidence>
<feature type="compositionally biased region" description="Basic and acidic residues" evidence="1">
    <location>
        <begin position="12"/>
        <end position="21"/>
    </location>
</feature>
<gene>
    <name evidence="2" type="ORF">PHY01_52390</name>
</gene>
<name>A0A4Y3WZS2_9PSEU</name>
<sequence>MTDRTPTPADAARAERIRRIVDQAPPLSDETRRRVSALLRAPADTAVSRPAAA</sequence>
<organism evidence="2 3">
    <name type="scientific">Pseudonocardia hydrocarbonoxydans</name>
    <dbReference type="NCBI Taxonomy" id="76726"/>
    <lineage>
        <taxon>Bacteria</taxon>
        <taxon>Bacillati</taxon>
        <taxon>Actinomycetota</taxon>
        <taxon>Actinomycetes</taxon>
        <taxon>Pseudonocardiales</taxon>
        <taxon>Pseudonocardiaceae</taxon>
        <taxon>Pseudonocardia</taxon>
    </lineage>
</organism>
<dbReference type="AlphaFoldDB" id="A0A4Y3WZS2"/>
<accession>A0A4Y3WZS2</accession>
<dbReference type="Proteomes" id="UP000320338">
    <property type="component" value="Unassembled WGS sequence"/>
</dbReference>
<reference evidence="2 3" key="1">
    <citation type="submission" date="2019-06" db="EMBL/GenBank/DDBJ databases">
        <title>Whole genome shotgun sequence of Pseudonocardia hydrocarbonoxydans NBRC 14498.</title>
        <authorList>
            <person name="Hosoyama A."/>
            <person name="Uohara A."/>
            <person name="Ohji S."/>
            <person name="Ichikawa N."/>
        </authorList>
    </citation>
    <scope>NUCLEOTIDE SEQUENCE [LARGE SCALE GENOMIC DNA]</scope>
    <source>
        <strain evidence="2 3">NBRC 14498</strain>
    </source>
</reference>
<feature type="region of interest" description="Disordered" evidence="1">
    <location>
        <begin position="1"/>
        <end position="33"/>
    </location>
</feature>
<comment type="caution">
    <text evidence="2">The sequence shown here is derived from an EMBL/GenBank/DDBJ whole genome shotgun (WGS) entry which is preliminary data.</text>
</comment>
<dbReference type="EMBL" id="BJNG01000075">
    <property type="protein sequence ID" value="GEC22956.1"/>
    <property type="molecule type" value="Genomic_DNA"/>
</dbReference>
<proteinExistence type="predicted"/>
<dbReference type="RefSeq" id="WP_170183994.1">
    <property type="nucleotide sequence ID" value="NZ_BAAARZ010000010.1"/>
</dbReference>